<proteinExistence type="inferred from homology"/>
<dbReference type="EMBL" id="DAAHJG010000015">
    <property type="protein sequence ID" value="HAB6336301.1"/>
    <property type="molecule type" value="Genomic_DNA"/>
</dbReference>
<dbReference type="GO" id="GO:0004333">
    <property type="term" value="F:fumarate hydratase activity"/>
    <property type="evidence" value="ECO:0007669"/>
    <property type="project" value="UniProtKB-EC"/>
</dbReference>
<evidence type="ECO:0000256" key="3">
    <source>
        <dbReference type="ARBA" id="ARBA00010181"/>
    </source>
</evidence>
<evidence type="ECO:0000313" key="9">
    <source>
        <dbReference type="EMBL" id="HAB3819026.1"/>
    </source>
</evidence>
<dbReference type="EMBL" id="DAAFVE010000002">
    <property type="protein sequence ID" value="HAB1649581.1"/>
    <property type="molecule type" value="Genomic_DNA"/>
</dbReference>
<organism evidence="9">
    <name type="scientific">Salmonella enterica I</name>
    <dbReference type="NCBI Taxonomy" id="59201"/>
    <lineage>
        <taxon>Bacteria</taxon>
        <taxon>Pseudomonadati</taxon>
        <taxon>Pseudomonadota</taxon>
        <taxon>Gammaproteobacteria</taxon>
        <taxon>Enterobacterales</taxon>
        <taxon>Enterobacteriaceae</taxon>
        <taxon>Salmonella</taxon>
    </lineage>
</organism>
<evidence type="ECO:0000256" key="2">
    <source>
        <dbReference type="ARBA" id="ARBA00003131"/>
    </source>
</evidence>
<dbReference type="EMBL" id="DAAFYI010000099">
    <property type="protein sequence ID" value="HAB2011300.1"/>
    <property type="molecule type" value="Genomic_DNA"/>
</dbReference>
<protein>
    <recommendedName>
        <fullName evidence="5">Fumarase D</fullName>
        <ecNumber evidence="4">4.2.1.2</ecNumber>
    </recommendedName>
</protein>
<gene>
    <name evidence="8" type="ORF">GB037_21030</name>
    <name evidence="12" type="ORF">GB614_18590</name>
    <name evidence="9" type="ORF">GBV61_07190</name>
    <name evidence="7" type="ORF">GBX92_05715</name>
    <name evidence="10" type="ORF">GBY45_23975</name>
    <name evidence="11" type="ORF">GBZ53_23990</name>
</gene>
<keyword evidence="6" id="KW-0456">Lyase</keyword>
<comment type="function">
    <text evidence="2">In vitro catalyzes the addition of water to fumarate, forming malate. Cannot catalyze the reverse reaction. Cannot use the cis-isomer maleate as substrate.</text>
</comment>
<evidence type="ECO:0000313" key="8">
    <source>
        <dbReference type="EMBL" id="HAB2011300.1"/>
    </source>
</evidence>
<reference evidence="9" key="1">
    <citation type="journal article" date="2018" name="Genome Biol.">
        <title>SKESA: strategic k-mer extension for scrupulous assemblies.</title>
        <authorList>
            <person name="Souvorov A."/>
            <person name="Agarwala R."/>
            <person name="Lipman D.J."/>
        </authorList>
    </citation>
    <scope>NUCLEOTIDE SEQUENCE</scope>
    <source>
        <strain evidence="9">Salmonella enterica</strain>
    </source>
</reference>
<dbReference type="InterPro" id="IPR024493">
    <property type="entry name" value="FumD"/>
</dbReference>
<sequence>MGTRITADELYDEMCRVIGDIVMTFHDYNIEPKHIVIADALRTAMASDHGEGSELTLKAMALAIKTLET</sequence>
<evidence type="ECO:0000256" key="5">
    <source>
        <dbReference type="ARBA" id="ARBA00015109"/>
    </source>
</evidence>
<evidence type="ECO:0000313" key="7">
    <source>
        <dbReference type="EMBL" id="HAB1649581.1"/>
    </source>
</evidence>
<evidence type="ECO:0000313" key="11">
    <source>
        <dbReference type="EMBL" id="HAB4681202.1"/>
    </source>
</evidence>
<evidence type="ECO:0000256" key="6">
    <source>
        <dbReference type="ARBA" id="ARBA00023239"/>
    </source>
</evidence>
<dbReference type="Pfam" id="PF10965">
    <property type="entry name" value="DUF2767"/>
    <property type="match status" value="1"/>
</dbReference>
<name>A0A6Y1IPL1_SALET</name>
<reference evidence="9" key="2">
    <citation type="submission" date="2019-10" db="EMBL/GenBank/DDBJ databases">
        <authorList>
            <consortium name="NCBI Pathogen Detection Project"/>
        </authorList>
    </citation>
    <scope>NUCLEOTIDE SEQUENCE</scope>
    <source>
        <strain evidence="9">Salmonella enterica</strain>
    </source>
</reference>
<comment type="catalytic activity">
    <reaction evidence="1">
        <text>(S)-malate = fumarate + H2O</text>
        <dbReference type="Rhea" id="RHEA:12460"/>
        <dbReference type="ChEBI" id="CHEBI:15377"/>
        <dbReference type="ChEBI" id="CHEBI:15589"/>
        <dbReference type="ChEBI" id="CHEBI:29806"/>
        <dbReference type="EC" id="4.2.1.2"/>
    </reaction>
</comment>
<dbReference type="AlphaFoldDB" id="A0A6Y1IPL1"/>
<dbReference type="EMBL" id="DAAGVC010000027">
    <property type="protein sequence ID" value="HAB4681202.1"/>
    <property type="molecule type" value="Genomic_DNA"/>
</dbReference>
<dbReference type="EMBL" id="DAAGPO010000029">
    <property type="protein sequence ID" value="HAB4034196.1"/>
    <property type="molecule type" value="Genomic_DNA"/>
</dbReference>
<evidence type="ECO:0000256" key="1">
    <source>
        <dbReference type="ARBA" id="ARBA00000929"/>
    </source>
</evidence>
<dbReference type="EC" id="4.2.1.2" evidence="4"/>
<evidence type="ECO:0000313" key="10">
    <source>
        <dbReference type="EMBL" id="HAB4034196.1"/>
    </source>
</evidence>
<comment type="caution">
    <text evidence="9">The sequence shown here is derived from an EMBL/GenBank/DDBJ whole genome shotgun (WGS) entry which is preliminary data.</text>
</comment>
<dbReference type="EMBL" id="DAAGNR010000002">
    <property type="protein sequence ID" value="HAB3819026.1"/>
    <property type="molecule type" value="Genomic_DNA"/>
</dbReference>
<evidence type="ECO:0000313" key="12">
    <source>
        <dbReference type="EMBL" id="HAB6336301.1"/>
    </source>
</evidence>
<evidence type="ECO:0000256" key="4">
    <source>
        <dbReference type="ARBA" id="ARBA00012921"/>
    </source>
</evidence>
<comment type="similarity">
    <text evidence="3">Belongs to the FumD family.</text>
</comment>
<accession>A0A6Y1IPL1</accession>